<evidence type="ECO:0000256" key="2">
    <source>
        <dbReference type="ARBA" id="ARBA00022884"/>
    </source>
</evidence>
<feature type="region of interest" description="Disordered" evidence="4">
    <location>
        <begin position="314"/>
        <end position="340"/>
    </location>
</feature>
<feature type="compositionally biased region" description="Basic and acidic residues" evidence="4">
    <location>
        <begin position="18"/>
        <end position="28"/>
    </location>
</feature>
<dbReference type="GeneID" id="110249174"/>
<dbReference type="Proteomes" id="UP000887567">
    <property type="component" value="Unplaced"/>
</dbReference>
<organism evidence="6 7">
    <name type="scientific">Exaiptasia diaphana</name>
    <name type="common">Tropical sea anemone</name>
    <name type="synonym">Aiptasia pulchella</name>
    <dbReference type="NCBI Taxonomy" id="2652724"/>
    <lineage>
        <taxon>Eukaryota</taxon>
        <taxon>Metazoa</taxon>
        <taxon>Cnidaria</taxon>
        <taxon>Anthozoa</taxon>
        <taxon>Hexacorallia</taxon>
        <taxon>Actiniaria</taxon>
        <taxon>Aiptasiidae</taxon>
        <taxon>Exaiptasia</taxon>
    </lineage>
</organism>
<feature type="compositionally biased region" description="Polar residues" evidence="4">
    <location>
        <begin position="1"/>
        <end position="17"/>
    </location>
</feature>
<dbReference type="InterPro" id="IPR035979">
    <property type="entry name" value="RBD_domain_sf"/>
</dbReference>
<dbReference type="FunFam" id="3.30.70.330:FF:000043">
    <property type="entry name" value="paraspeckle component 1 isoform X1"/>
    <property type="match status" value="1"/>
</dbReference>
<dbReference type="SMART" id="SM00360">
    <property type="entry name" value="RRM"/>
    <property type="match status" value="2"/>
</dbReference>
<dbReference type="SUPFAM" id="SSF54928">
    <property type="entry name" value="RNA-binding domain, RBD"/>
    <property type="match status" value="1"/>
</dbReference>
<keyword evidence="2 3" id="KW-0694">RNA-binding</keyword>
<feature type="domain" description="RRM" evidence="5">
    <location>
        <begin position="133"/>
        <end position="214"/>
    </location>
</feature>
<evidence type="ECO:0000313" key="7">
    <source>
        <dbReference type="Proteomes" id="UP000887567"/>
    </source>
</evidence>
<proteinExistence type="predicted"/>
<dbReference type="Gene3D" id="6.10.250.1170">
    <property type="match status" value="1"/>
</dbReference>
<accession>A0A913XXL6</accession>
<feature type="region of interest" description="Disordered" evidence="4">
    <location>
        <begin position="214"/>
        <end position="237"/>
    </location>
</feature>
<feature type="compositionally biased region" description="Gly residues" evidence="4">
    <location>
        <begin position="401"/>
        <end position="415"/>
    </location>
</feature>
<evidence type="ECO:0000256" key="4">
    <source>
        <dbReference type="SAM" id="MobiDB-lite"/>
    </source>
</evidence>
<dbReference type="CDD" id="cd12332">
    <property type="entry name" value="RRM1_p54nrb_like"/>
    <property type="match status" value="1"/>
</dbReference>
<keyword evidence="7" id="KW-1185">Reference proteome</keyword>
<evidence type="ECO:0000259" key="5">
    <source>
        <dbReference type="PROSITE" id="PS50102"/>
    </source>
</evidence>
<feature type="compositionally biased region" description="Pro residues" evidence="4">
    <location>
        <begin position="416"/>
        <end position="434"/>
    </location>
</feature>
<sequence>MPENNRSYSPRRSTNSKQGEEGTSKRDASSTTPNNKKDGGYNNRRSFSGSKKDRKFTGRCRLFVGNLGDCTEDEMKEMFSKYGEVAEIFVNKDKGFGFIRFDTRLNAEAAKAGLDLTQRKGKTIRVRFATHAAAIQVHELGPFVTNEVLEQGFSQFGDVERAVVVCDDRGKSKNYGVVEFARKSSANAAMTKIKDNLFLLGRTPKPVSVKAYAQEDDEDGLPSKNLERNNGYQKETEVPPHFATRGTFEFEWAQRWRSLEEMEQTRRDALDQQFKEAREKLETEMQQAIKDHETMLMRQAEIQQKQEEMRRYEERQHREEMRRQERMQQEMEMRRRDEERRYHDEMRMQEEARHREEMMFRQRQEEFMRRQDDMMRNERMGPMPFSPRGMPPPRGPPRGDWGPGPGMGPMGMGPGPMGPPPRGPPMGPRGPMPMRPGHFEHDMDRKRERADRDRLAARSRDHDKRRKF</sequence>
<feature type="domain" description="RRM" evidence="5">
    <location>
        <begin position="60"/>
        <end position="131"/>
    </location>
</feature>
<dbReference type="PROSITE" id="PS50102">
    <property type="entry name" value="RRM"/>
    <property type="match status" value="2"/>
</dbReference>
<dbReference type="EnsemblMetazoa" id="XM_021055756.2">
    <property type="protein sequence ID" value="XP_020911415.1"/>
    <property type="gene ID" value="LOC110249174"/>
</dbReference>
<protein>
    <recommendedName>
        <fullName evidence="5">RRM domain-containing protein</fullName>
    </recommendedName>
</protein>
<evidence type="ECO:0000256" key="3">
    <source>
        <dbReference type="PROSITE-ProRule" id="PRU00176"/>
    </source>
</evidence>
<dbReference type="OMA" id="HGMAMNR"/>
<reference evidence="6" key="1">
    <citation type="submission" date="2022-11" db="UniProtKB">
        <authorList>
            <consortium name="EnsemblMetazoa"/>
        </authorList>
    </citation>
    <scope>IDENTIFICATION</scope>
</reference>
<dbReference type="RefSeq" id="XP_020911415.1">
    <property type="nucleotide sequence ID" value="XM_021055756.2"/>
</dbReference>
<dbReference type="KEGG" id="epa:110249174"/>
<dbReference type="Gene3D" id="3.30.70.330">
    <property type="match status" value="2"/>
</dbReference>
<dbReference type="OrthoDB" id="10067824at2759"/>
<dbReference type="InterPro" id="IPR012677">
    <property type="entry name" value="Nucleotide-bd_a/b_plait_sf"/>
</dbReference>
<dbReference type="Pfam" id="PF08075">
    <property type="entry name" value="NOPS"/>
    <property type="match status" value="1"/>
</dbReference>
<dbReference type="AlphaFoldDB" id="A0A913XXL6"/>
<evidence type="ECO:0000313" key="6">
    <source>
        <dbReference type="EnsemblMetazoa" id="XP_020911415.1"/>
    </source>
</evidence>
<feature type="compositionally biased region" description="Basic and acidic residues" evidence="4">
    <location>
        <begin position="437"/>
        <end position="462"/>
    </location>
</feature>
<dbReference type="PANTHER" id="PTHR23189">
    <property type="entry name" value="RNA RECOGNITION MOTIF-CONTAINING"/>
    <property type="match status" value="1"/>
</dbReference>
<keyword evidence="1" id="KW-0677">Repeat</keyword>
<feature type="region of interest" description="Disordered" evidence="4">
    <location>
        <begin position="382"/>
        <end position="468"/>
    </location>
</feature>
<dbReference type="Pfam" id="PF00076">
    <property type="entry name" value="RRM_1"/>
    <property type="match status" value="2"/>
</dbReference>
<dbReference type="GO" id="GO:0003723">
    <property type="term" value="F:RNA binding"/>
    <property type="evidence" value="ECO:0007669"/>
    <property type="project" value="UniProtKB-UniRule"/>
</dbReference>
<feature type="region of interest" description="Disordered" evidence="4">
    <location>
        <begin position="1"/>
        <end position="52"/>
    </location>
</feature>
<dbReference type="InterPro" id="IPR012975">
    <property type="entry name" value="NOPS"/>
</dbReference>
<evidence type="ECO:0000256" key="1">
    <source>
        <dbReference type="ARBA" id="ARBA00022737"/>
    </source>
</evidence>
<dbReference type="InterPro" id="IPR000504">
    <property type="entry name" value="RRM_dom"/>
</dbReference>
<name>A0A913XXL6_EXADI</name>